<feature type="binding site" evidence="6">
    <location>
        <position position="120"/>
    </location>
    <ligand>
        <name>FAD</name>
        <dbReference type="ChEBI" id="CHEBI:57692"/>
    </ligand>
</feature>
<dbReference type="GO" id="GO:0050660">
    <property type="term" value="F:flavin adenine dinucleotide binding"/>
    <property type="evidence" value="ECO:0007669"/>
    <property type="project" value="TreeGrafter"/>
</dbReference>
<evidence type="ECO:0000256" key="4">
    <source>
        <dbReference type="ARBA" id="ARBA00023002"/>
    </source>
</evidence>
<feature type="binding site" evidence="6">
    <location>
        <position position="56"/>
    </location>
    <ligand>
        <name>FAD</name>
        <dbReference type="ChEBI" id="CHEBI:57692"/>
    </ligand>
</feature>
<feature type="disulfide bond" description="Redox-active" evidence="7">
    <location>
        <begin position="47"/>
        <end position="52"/>
    </location>
</feature>
<dbReference type="InterPro" id="IPR023753">
    <property type="entry name" value="FAD/NAD-binding_dom"/>
</dbReference>
<dbReference type="Pfam" id="PF07992">
    <property type="entry name" value="Pyr_redox_2"/>
    <property type="match status" value="1"/>
</dbReference>
<accession>A0A2Z5G8L5</accession>
<dbReference type="GO" id="GO:0003955">
    <property type="term" value="F:NAD(P)H dehydrogenase (quinone) activity"/>
    <property type="evidence" value="ECO:0007669"/>
    <property type="project" value="TreeGrafter"/>
</dbReference>
<feature type="active site" description="Proton acceptor" evidence="5">
    <location>
        <position position="451"/>
    </location>
</feature>
<dbReference type="InterPro" id="IPR036188">
    <property type="entry name" value="FAD/NAD-bd_sf"/>
</dbReference>
<evidence type="ECO:0000256" key="1">
    <source>
        <dbReference type="ARBA" id="ARBA00007532"/>
    </source>
</evidence>
<keyword evidence="11" id="KW-1185">Reference proteome</keyword>
<dbReference type="KEGG" id="abas:ACPOL_6056"/>
<dbReference type="SUPFAM" id="SSF51905">
    <property type="entry name" value="FAD/NAD(P)-binding domain"/>
    <property type="match status" value="1"/>
</dbReference>
<name>A0A2Z5G8L5_9BACT</name>
<evidence type="ECO:0000259" key="9">
    <source>
        <dbReference type="Pfam" id="PF07992"/>
    </source>
</evidence>
<feature type="binding site" evidence="6">
    <location>
        <begin position="187"/>
        <end position="194"/>
    </location>
    <ligand>
        <name>NAD(+)</name>
        <dbReference type="ChEBI" id="CHEBI:57540"/>
    </ligand>
</feature>
<keyword evidence="2" id="KW-0285">Flavoprotein</keyword>
<dbReference type="PIRSF" id="PIRSF000350">
    <property type="entry name" value="Mercury_reductase_MerA"/>
    <property type="match status" value="1"/>
</dbReference>
<dbReference type="SUPFAM" id="SSF55424">
    <property type="entry name" value="FAD/NAD-linked reductases, dimerisation (C-terminal) domain"/>
    <property type="match status" value="1"/>
</dbReference>
<dbReference type="InterPro" id="IPR004099">
    <property type="entry name" value="Pyr_nucl-diS_OxRdtase_dimer"/>
</dbReference>
<keyword evidence="3 6" id="KW-0274">FAD</keyword>
<feature type="domain" description="FAD/NAD(P)-binding" evidence="9">
    <location>
        <begin position="10"/>
        <end position="332"/>
    </location>
</feature>
<evidence type="ECO:0000256" key="3">
    <source>
        <dbReference type="ARBA" id="ARBA00022827"/>
    </source>
</evidence>
<evidence type="ECO:0000313" key="10">
    <source>
        <dbReference type="EMBL" id="AXC15300.1"/>
    </source>
</evidence>
<reference evidence="10 11" key="1">
    <citation type="journal article" date="2018" name="Front. Microbiol.">
        <title>Hydrolytic Capabilities as a Key to Environmental Success: Chitinolytic and Cellulolytic Acidobacteria From Acidic Sub-arctic Soils and Boreal Peatlands.</title>
        <authorList>
            <person name="Belova S.E."/>
            <person name="Ravin N.V."/>
            <person name="Pankratov T.A."/>
            <person name="Rakitin A.L."/>
            <person name="Ivanova A.A."/>
            <person name="Beletsky A.V."/>
            <person name="Mardanov A.V."/>
            <person name="Sinninghe Damste J.S."/>
            <person name="Dedysh S.N."/>
        </authorList>
    </citation>
    <scope>NUCLEOTIDE SEQUENCE [LARGE SCALE GENOMIC DNA]</scope>
    <source>
        <strain evidence="10 11">SBC82</strain>
    </source>
</reference>
<dbReference type="PRINTS" id="PR00368">
    <property type="entry name" value="FADPNR"/>
</dbReference>
<keyword evidence="6" id="KW-0520">NAD</keyword>
<dbReference type="AlphaFoldDB" id="A0A2Z5G8L5"/>
<dbReference type="PRINTS" id="PR00411">
    <property type="entry name" value="PNDRDTASEI"/>
</dbReference>
<dbReference type="EMBL" id="CP030840">
    <property type="protein sequence ID" value="AXC15300.1"/>
    <property type="molecule type" value="Genomic_DNA"/>
</dbReference>
<evidence type="ECO:0000256" key="6">
    <source>
        <dbReference type="PIRSR" id="PIRSR000350-3"/>
    </source>
</evidence>
<dbReference type="RefSeq" id="WP_114209898.1">
    <property type="nucleotide sequence ID" value="NZ_CP030840.1"/>
</dbReference>
<feature type="domain" description="Pyridine nucleotide-disulphide oxidoreductase dimerisation" evidence="8">
    <location>
        <begin position="353"/>
        <end position="458"/>
    </location>
</feature>
<proteinExistence type="inferred from homology"/>
<evidence type="ECO:0000256" key="2">
    <source>
        <dbReference type="ARBA" id="ARBA00022630"/>
    </source>
</evidence>
<keyword evidence="4" id="KW-0560">Oxidoreductase</keyword>
<dbReference type="PANTHER" id="PTHR43014">
    <property type="entry name" value="MERCURIC REDUCTASE"/>
    <property type="match status" value="1"/>
</dbReference>
<evidence type="ECO:0000256" key="7">
    <source>
        <dbReference type="PIRSR" id="PIRSR000350-4"/>
    </source>
</evidence>
<evidence type="ECO:0000259" key="8">
    <source>
        <dbReference type="Pfam" id="PF02852"/>
    </source>
</evidence>
<comment type="similarity">
    <text evidence="1">Belongs to the class-I pyridine nucleotide-disulfide oxidoreductase family.</text>
</comment>
<dbReference type="PANTHER" id="PTHR43014:SF2">
    <property type="entry name" value="MERCURIC REDUCTASE"/>
    <property type="match status" value="1"/>
</dbReference>
<dbReference type="InterPro" id="IPR001100">
    <property type="entry name" value="Pyr_nuc-diS_OxRdtase"/>
</dbReference>
<dbReference type="Gene3D" id="3.30.390.30">
    <property type="match status" value="1"/>
</dbReference>
<dbReference type="OrthoDB" id="9800167at2"/>
<sequence>MESQTQIEDYDLVILGSGAGSKLLAWTFAGSGKRVAVIERKYVGGSCPNIACLPSKNLIHTAQIVSDARRSGVFRSACSDGFAVEMPRVTDRKRTMVKGLVDAHLALYKGSGAELIMGSGAFTAAKTLKVELNDGTTRMLRGENVIIGTGTHAKIDDHIPGMLTARPLTHVEALELDVLPEHLVILGAGYVGLEFAQAMRRLGSRVTVIDHNSHVLHHEDEDVVEGLHSLLIEEGIELVLNAKINGVSGVSGKSVLLHVEVLGSPMAIAGTHLLVAAGRMPNTRDIGLETAGIELSHEGFVKVDDRLRTTAPGVWAVGEVAGSPRFTHVSVDDFRVVHDNLLGGERTTTGRQVPFCLFTDPEFARVGLSEKEAVAKGFDYRLFKIPMAEVLRAQSVMETRGFMKCLVECRTDRILGFSMFGQGAGDVMTCVQITMLGGLPYTALRDLMIAHPTFAEGLGSLFSSVPTSS</sequence>
<dbReference type="FunFam" id="3.30.390.30:FF:000001">
    <property type="entry name" value="Dihydrolipoyl dehydrogenase"/>
    <property type="match status" value="1"/>
</dbReference>
<keyword evidence="6" id="KW-0547">Nucleotide-binding</keyword>
<dbReference type="Gene3D" id="3.50.50.60">
    <property type="entry name" value="FAD/NAD(P)-binding domain"/>
    <property type="match status" value="2"/>
</dbReference>
<dbReference type="InterPro" id="IPR016156">
    <property type="entry name" value="FAD/NAD-linked_Rdtase_dimer_sf"/>
</dbReference>
<organism evidence="10 11">
    <name type="scientific">Acidisarcina polymorpha</name>
    <dbReference type="NCBI Taxonomy" id="2211140"/>
    <lineage>
        <taxon>Bacteria</taxon>
        <taxon>Pseudomonadati</taxon>
        <taxon>Acidobacteriota</taxon>
        <taxon>Terriglobia</taxon>
        <taxon>Terriglobales</taxon>
        <taxon>Acidobacteriaceae</taxon>
        <taxon>Acidisarcina</taxon>
    </lineage>
</organism>
<gene>
    <name evidence="10" type="ORF">ACPOL_6056</name>
</gene>
<evidence type="ECO:0000256" key="5">
    <source>
        <dbReference type="PIRSR" id="PIRSR000350-2"/>
    </source>
</evidence>
<feature type="binding site" evidence="6">
    <location>
        <position position="278"/>
    </location>
    <ligand>
        <name>NAD(+)</name>
        <dbReference type="ChEBI" id="CHEBI:57540"/>
    </ligand>
</feature>
<evidence type="ECO:0000313" key="11">
    <source>
        <dbReference type="Proteomes" id="UP000253606"/>
    </source>
</evidence>
<comment type="cofactor">
    <cofactor evidence="6">
        <name>FAD</name>
        <dbReference type="ChEBI" id="CHEBI:57692"/>
    </cofactor>
    <text evidence="6">Binds 1 FAD per subunit.</text>
</comment>
<dbReference type="Proteomes" id="UP000253606">
    <property type="component" value="Chromosome"/>
</dbReference>
<dbReference type="Pfam" id="PF02852">
    <property type="entry name" value="Pyr_redox_dim"/>
    <property type="match status" value="1"/>
</dbReference>
<protein>
    <submittedName>
        <fullName evidence="10">PF00070 family, FAD-dependent NAD(P)-disulfide oxidoreductase</fullName>
    </submittedName>
</protein>